<evidence type="ECO:0000313" key="1">
    <source>
        <dbReference type="EMBL" id="KAJ2982592.1"/>
    </source>
</evidence>
<dbReference type="EMBL" id="JANJQO010000068">
    <property type="protein sequence ID" value="KAJ2982592.1"/>
    <property type="molecule type" value="Genomic_DNA"/>
</dbReference>
<name>A0ACC1NUK9_9HYPO</name>
<accession>A0ACC1NUK9</accession>
<evidence type="ECO:0000313" key="2">
    <source>
        <dbReference type="Proteomes" id="UP001143910"/>
    </source>
</evidence>
<reference evidence="1" key="1">
    <citation type="submission" date="2022-08" db="EMBL/GenBank/DDBJ databases">
        <title>Genome Sequence of Lecanicillium fungicola.</title>
        <authorList>
            <person name="Buettner E."/>
        </authorList>
    </citation>
    <scope>NUCLEOTIDE SEQUENCE</scope>
    <source>
        <strain evidence="1">Babe33</strain>
    </source>
</reference>
<sequence length="453" mass="51535">MKVCYCSRQIPIKPSANHLAGPIPLQIRHQNAGILIRWAGTHHTIEAFQLSPQVQDVVQSTNGRLRRKFPEICVEIPETTARDQDFIQVLAESLQEMDRIDLPELKPRRSVNKKNIHDKYEATLPVHVFDALFGFLCAHGTATARSGIVKHTRDVALSNETDPDTVRRSPLWLLFKVTLQQVLCSPDDPNDHSLYKNFILFFLALILDCACDRGRAIDDETLFFMTRKIGYRTVKLQGTNTSGPWMESVAAAVKRADAALQSRWKVAIQSDRARKIKQMPLFESDISKCYVKCPAVQEFLYKANQSDTYKTPAVADPKSSIIIWPKEHLPNLDQLGNEQSSTSVFNLIMFEHWVEDYLSEYIDRHRGNDSTCADLKKVASAYQKRAAKVYKGIPDHLSIMYLTLIELWIACDRSAVFRTPLLLEYQPFGIQDINWGGAFAPAYTSREKSTFKS</sequence>
<dbReference type="Proteomes" id="UP001143910">
    <property type="component" value="Unassembled WGS sequence"/>
</dbReference>
<keyword evidence="2" id="KW-1185">Reference proteome</keyword>
<protein>
    <submittedName>
        <fullName evidence="1">Uncharacterized protein</fullName>
    </submittedName>
</protein>
<gene>
    <name evidence="1" type="ORF">NQ176_g1290</name>
</gene>
<comment type="caution">
    <text evidence="1">The sequence shown here is derived from an EMBL/GenBank/DDBJ whole genome shotgun (WGS) entry which is preliminary data.</text>
</comment>
<proteinExistence type="predicted"/>
<organism evidence="1 2">
    <name type="scientific">Zarea fungicola</name>
    <dbReference type="NCBI Taxonomy" id="93591"/>
    <lineage>
        <taxon>Eukaryota</taxon>
        <taxon>Fungi</taxon>
        <taxon>Dikarya</taxon>
        <taxon>Ascomycota</taxon>
        <taxon>Pezizomycotina</taxon>
        <taxon>Sordariomycetes</taxon>
        <taxon>Hypocreomycetidae</taxon>
        <taxon>Hypocreales</taxon>
        <taxon>Cordycipitaceae</taxon>
        <taxon>Zarea</taxon>
    </lineage>
</organism>